<evidence type="ECO:0000313" key="14">
    <source>
        <dbReference type="EMBL" id="CED83467.1"/>
    </source>
</evidence>
<dbReference type="PANTHER" id="PTHR43448:SF2">
    <property type="entry name" value="PROTOHEME IX FARNESYLTRANSFERASE, MITOCHONDRIAL"/>
    <property type="match status" value="1"/>
</dbReference>
<feature type="transmembrane region" description="Helical" evidence="13">
    <location>
        <begin position="479"/>
        <end position="507"/>
    </location>
</feature>
<keyword evidence="6" id="KW-0809">Transit peptide</keyword>
<keyword evidence="7 13" id="KW-1133">Transmembrane helix</keyword>
<evidence type="ECO:0000256" key="11">
    <source>
        <dbReference type="ARBA" id="ARBA00030253"/>
    </source>
</evidence>
<name>A0A0F7SN38_PHARH</name>
<feature type="transmembrane region" description="Helical" evidence="13">
    <location>
        <begin position="260"/>
        <end position="277"/>
    </location>
</feature>
<keyword evidence="8" id="KW-0496">Mitochondrion</keyword>
<feature type="compositionally biased region" description="Low complexity" evidence="12">
    <location>
        <begin position="382"/>
        <end position="396"/>
    </location>
</feature>
<evidence type="ECO:0000256" key="8">
    <source>
        <dbReference type="ARBA" id="ARBA00023128"/>
    </source>
</evidence>
<dbReference type="GO" id="GO:0008495">
    <property type="term" value="F:protoheme IX farnesyltransferase activity"/>
    <property type="evidence" value="ECO:0007669"/>
    <property type="project" value="InterPro"/>
</dbReference>
<comment type="similarity">
    <text evidence="2">Belongs to the UbiA prenyltransferase family.</text>
</comment>
<dbReference type="Pfam" id="PF01040">
    <property type="entry name" value="UbiA"/>
    <property type="match status" value="1"/>
</dbReference>
<feature type="transmembrane region" description="Helical" evidence="13">
    <location>
        <begin position="528"/>
        <end position="546"/>
    </location>
</feature>
<sequence length="619" mass="67006">MISTRCFPSLSRASIPSFSRHAHISSRTIPSITTPSGFNLSISASTAKFRPGVFVGTKNGSDKTERVMMLSGQSTRRIRLIQNRSYSTVAPSSSTSTAKTIPTTASSPKTSPSPLSPAAPFPPSASSPLETLSSPQLSRPPFAPLPPLNPRRLMNLYLALSKSRLSILVTLTSTTGLALSPHPSSLSVLLSLTLGTFLTSASANSINQLFEAPLDAQATRTRNRPLVTRAISPPHAAIFAAVCAAVGVSVLLWGCNPTTAILGLGNLVLYSFVYTPMKRLTIWNTWVGAIVGAIPPVMGWTATGGQLWPTKEFKSWAGLPDWIPESEPVWVSVVPRDEEEEEEEETPAGWAPVKKKAFKLDNKWDGVRAPTLEDYQPPSYKSSGSDNSGSSSDAANDDIPLPSIALEAPLPVSPSHPGQVQITALAPLSLFLLLFSWQFPHFNALSHFIRSAYASSSYKMLSVLNPGRNAAVSLRHALAIIPICSVLAPLSGAVTPLFAITSLAPNVMFAKRAYEFWKVPRDLQARRLFWVSLWHLPVVLGLMIIHKNDAGWMEGVRKSEVGKWVVRSKPWKVGTDVWGWVSGSKETPEQLVDRVWGPKGSELPMAIPSRRKPPPVLPS</sequence>
<feature type="region of interest" description="Disordered" evidence="12">
    <location>
        <begin position="369"/>
        <end position="396"/>
    </location>
</feature>
<evidence type="ECO:0000256" key="10">
    <source>
        <dbReference type="ARBA" id="ARBA00023136"/>
    </source>
</evidence>
<keyword evidence="10 13" id="KW-0472">Membrane</keyword>
<dbReference type="FunFam" id="1.10.357.140:FF:000004">
    <property type="entry name" value="Protoheme IX farnesyltransferase, mitochondrial"/>
    <property type="match status" value="1"/>
</dbReference>
<dbReference type="PANTHER" id="PTHR43448">
    <property type="entry name" value="PROTOHEME IX FARNESYLTRANSFERASE, MITOCHONDRIAL"/>
    <property type="match status" value="1"/>
</dbReference>
<evidence type="ECO:0000256" key="7">
    <source>
        <dbReference type="ARBA" id="ARBA00022989"/>
    </source>
</evidence>
<dbReference type="InterPro" id="IPR006369">
    <property type="entry name" value="Protohaem_IX_farnesylTrfase"/>
</dbReference>
<proteinExistence type="inferred from homology"/>
<protein>
    <recommendedName>
        <fullName evidence="3">Protoheme IX farnesyltransferase, mitochondrial</fullName>
    </recommendedName>
    <alternativeName>
        <fullName evidence="11">Heme O synthase</fullName>
    </alternativeName>
</protein>
<dbReference type="GO" id="GO:0031966">
    <property type="term" value="C:mitochondrial membrane"/>
    <property type="evidence" value="ECO:0007669"/>
    <property type="project" value="UniProtKB-SubCell"/>
</dbReference>
<reference evidence="14" key="1">
    <citation type="submission" date="2014-08" db="EMBL/GenBank/DDBJ databases">
        <authorList>
            <person name="Sharma Rahul"/>
            <person name="Thines Marco"/>
        </authorList>
    </citation>
    <scope>NUCLEOTIDE SEQUENCE</scope>
</reference>
<dbReference type="InterPro" id="IPR044878">
    <property type="entry name" value="UbiA_sf"/>
</dbReference>
<keyword evidence="9" id="KW-0350">Heme biosynthesis</keyword>
<feature type="compositionally biased region" description="Low complexity" evidence="12">
    <location>
        <begin position="85"/>
        <end position="113"/>
    </location>
</feature>
<evidence type="ECO:0000256" key="6">
    <source>
        <dbReference type="ARBA" id="ARBA00022946"/>
    </source>
</evidence>
<keyword evidence="4 14" id="KW-0808">Transferase</keyword>
<evidence type="ECO:0000256" key="3">
    <source>
        <dbReference type="ARBA" id="ARBA00016335"/>
    </source>
</evidence>
<evidence type="ECO:0000256" key="4">
    <source>
        <dbReference type="ARBA" id="ARBA00022679"/>
    </source>
</evidence>
<evidence type="ECO:0000256" key="13">
    <source>
        <dbReference type="SAM" id="Phobius"/>
    </source>
</evidence>
<dbReference type="CDD" id="cd13957">
    <property type="entry name" value="PT_UbiA_Cox10"/>
    <property type="match status" value="1"/>
</dbReference>
<dbReference type="InterPro" id="IPR000537">
    <property type="entry name" value="UbiA_prenyltransferase"/>
</dbReference>
<evidence type="ECO:0000256" key="1">
    <source>
        <dbReference type="ARBA" id="ARBA00004225"/>
    </source>
</evidence>
<feature type="compositionally biased region" description="Pro residues" evidence="12">
    <location>
        <begin position="114"/>
        <end position="125"/>
    </location>
</feature>
<feature type="region of interest" description="Disordered" evidence="12">
    <location>
        <begin position="81"/>
        <end position="145"/>
    </location>
</feature>
<feature type="transmembrane region" description="Helical" evidence="13">
    <location>
        <begin position="236"/>
        <end position="254"/>
    </location>
</feature>
<dbReference type="Gene3D" id="1.10.357.140">
    <property type="entry name" value="UbiA prenyltransferase"/>
    <property type="match status" value="1"/>
</dbReference>
<evidence type="ECO:0000256" key="12">
    <source>
        <dbReference type="SAM" id="MobiDB-lite"/>
    </source>
</evidence>
<feature type="region of interest" description="Disordered" evidence="12">
    <location>
        <begin position="600"/>
        <end position="619"/>
    </location>
</feature>
<dbReference type="AlphaFoldDB" id="A0A0F7SN38"/>
<dbReference type="EMBL" id="LN483142">
    <property type="protein sequence ID" value="CED83467.1"/>
    <property type="molecule type" value="Genomic_DNA"/>
</dbReference>
<organism evidence="14">
    <name type="scientific">Phaffia rhodozyma</name>
    <name type="common">Yeast</name>
    <name type="synonym">Xanthophyllomyces dendrorhous</name>
    <dbReference type="NCBI Taxonomy" id="264483"/>
    <lineage>
        <taxon>Eukaryota</taxon>
        <taxon>Fungi</taxon>
        <taxon>Dikarya</taxon>
        <taxon>Basidiomycota</taxon>
        <taxon>Agaricomycotina</taxon>
        <taxon>Tremellomycetes</taxon>
        <taxon>Cystofilobasidiales</taxon>
        <taxon>Mrakiaceae</taxon>
        <taxon>Phaffia</taxon>
    </lineage>
</organism>
<evidence type="ECO:0000256" key="5">
    <source>
        <dbReference type="ARBA" id="ARBA00022692"/>
    </source>
</evidence>
<dbReference type="GO" id="GO:0006784">
    <property type="term" value="P:heme A biosynthetic process"/>
    <property type="evidence" value="ECO:0007669"/>
    <property type="project" value="TreeGrafter"/>
</dbReference>
<accession>A0A0F7SN38</accession>
<comment type="subcellular location">
    <subcellularLocation>
        <location evidence="1">Mitochondrion membrane</location>
        <topology evidence="1">Multi-pass membrane protein</topology>
    </subcellularLocation>
</comment>
<keyword evidence="5 13" id="KW-0812">Transmembrane</keyword>
<evidence type="ECO:0000256" key="9">
    <source>
        <dbReference type="ARBA" id="ARBA00023133"/>
    </source>
</evidence>
<evidence type="ECO:0000256" key="2">
    <source>
        <dbReference type="ARBA" id="ARBA00005985"/>
    </source>
</evidence>